<feature type="transmembrane region" description="Helical" evidence="7">
    <location>
        <begin position="12"/>
        <end position="32"/>
    </location>
</feature>
<evidence type="ECO:0000256" key="4">
    <source>
        <dbReference type="ARBA" id="ARBA00022692"/>
    </source>
</evidence>
<dbReference type="AlphaFoldDB" id="A0A0P0CQA3"/>
<comment type="subcellular location">
    <subcellularLocation>
        <location evidence="1">Cell membrane</location>
        <topology evidence="1">Multi-pass membrane protein</topology>
    </subcellularLocation>
</comment>
<feature type="transmembrane region" description="Helical" evidence="7">
    <location>
        <begin position="138"/>
        <end position="156"/>
    </location>
</feature>
<keyword evidence="5 7" id="KW-1133">Transmembrane helix</keyword>
<feature type="transmembrane region" description="Helical" evidence="7">
    <location>
        <begin position="299"/>
        <end position="323"/>
    </location>
</feature>
<dbReference type="PANTHER" id="PTHR42775:SF1">
    <property type="entry name" value="PERMEASE RV2963-RELATED"/>
    <property type="match status" value="1"/>
</dbReference>
<dbReference type="GO" id="GO:0005886">
    <property type="term" value="C:plasma membrane"/>
    <property type="evidence" value="ECO:0007669"/>
    <property type="project" value="UniProtKB-SubCell"/>
</dbReference>
<evidence type="ECO:0000256" key="2">
    <source>
        <dbReference type="ARBA" id="ARBA00006386"/>
    </source>
</evidence>
<proteinExistence type="inferred from homology"/>
<dbReference type="Proteomes" id="UP000057981">
    <property type="component" value="Chromosome"/>
</dbReference>
<evidence type="ECO:0000256" key="5">
    <source>
        <dbReference type="ARBA" id="ARBA00022989"/>
    </source>
</evidence>
<organism evidence="8 9">
    <name type="scientific">Pseudalgibacter alginicilyticus</name>
    <dbReference type="NCBI Taxonomy" id="1736674"/>
    <lineage>
        <taxon>Bacteria</taxon>
        <taxon>Pseudomonadati</taxon>
        <taxon>Bacteroidota</taxon>
        <taxon>Flavobacteriia</taxon>
        <taxon>Flavobacteriales</taxon>
        <taxon>Flavobacteriaceae</taxon>
        <taxon>Pseudalgibacter</taxon>
    </lineage>
</organism>
<dbReference type="PATRIC" id="fig|1736674.3.peg.3371"/>
<dbReference type="KEGG" id="ahz:APS56_16450"/>
<keyword evidence="9" id="KW-1185">Reference proteome</keyword>
<feature type="transmembrane region" description="Helical" evidence="7">
    <location>
        <begin position="39"/>
        <end position="57"/>
    </location>
</feature>
<evidence type="ECO:0000256" key="1">
    <source>
        <dbReference type="ARBA" id="ARBA00004651"/>
    </source>
</evidence>
<dbReference type="PANTHER" id="PTHR42775">
    <property type="entry name" value="PERMEASE RV2963-RELATED"/>
    <property type="match status" value="1"/>
</dbReference>
<dbReference type="STRING" id="1736674.APS56_16450"/>
<evidence type="ECO:0000313" key="9">
    <source>
        <dbReference type="Proteomes" id="UP000057981"/>
    </source>
</evidence>
<dbReference type="InterPro" id="IPR053166">
    <property type="entry name" value="UPF0718_permease"/>
</dbReference>
<feature type="transmembrane region" description="Helical" evidence="7">
    <location>
        <begin position="239"/>
        <end position="262"/>
    </location>
</feature>
<dbReference type="EMBL" id="CP012898">
    <property type="protein sequence ID" value="ALJ06628.1"/>
    <property type="molecule type" value="Genomic_DNA"/>
</dbReference>
<sequence>MFDWLQHFADWLIYSVFKVGAETHLGTALNFFVYDTLKILILLFIIVFIMGIVNTYFPIDKLKDYLNRKKLYGLEYFFSSLFGAITPFCSCSSVPLFIGFVQGGIPLGVTFSFLITSPLVNEVAVAMFLGMFGVKATLIYAISGILLGTLGGWILGKFKLEPLLSDWVKKILDNKIQQTEFTEEKRTFKQRLPEITQSAWDIVKGVLLYVIIGIAIGAAMHGYVPENFFNTYLGGGEWWTVPLAVIVAVPMYANAAGIVPVIQVFVAKGVPLGTAIAFMMATVGLSIPEATLLKKVMSIKLIAIFFGVVTLCIILSGFLFNIIL</sequence>
<evidence type="ECO:0000256" key="6">
    <source>
        <dbReference type="ARBA" id="ARBA00023136"/>
    </source>
</evidence>
<evidence type="ECO:0000256" key="3">
    <source>
        <dbReference type="ARBA" id="ARBA00022475"/>
    </source>
</evidence>
<keyword evidence="3" id="KW-1003">Cell membrane</keyword>
<keyword evidence="6 7" id="KW-0472">Membrane</keyword>
<feature type="transmembrane region" description="Helical" evidence="7">
    <location>
        <begin position="206"/>
        <end position="224"/>
    </location>
</feature>
<feature type="transmembrane region" description="Helical" evidence="7">
    <location>
        <begin position="269"/>
        <end position="287"/>
    </location>
</feature>
<dbReference type="InterPro" id="IPR005524">
    <property type="entry name" value="DUF318"/>
</dbReference>
<feature type="transmembrane region" description="Helical" evidence="7">
    <location>
        <begin position="77"/>
        <end position="101"/>
    </location>
</feature>
<dbReference type="RefSeq" id="WP_054730944.1">
    <property type="nucleotide sequence ID" value="NZ_CP012898.1"/>
</dbReference>
<comment type="similarity">
    <text evidence="2">Belongs to the UPF0718 family.</text>
</comment>
<gene>
    <name evidence="8" type="ORF">APS56_16450</name>
</gene>
<dbReference type="Pfam" id="PF03773">
    <property type="entry name" value="ArsP_1"/>
    <property type="match status" value="1"/>
</dbReference>
<keyword evidence="4 7" id="KW-0812">Transmembrane</keyword>
<feature type="transmembrane region" description="Helical" evidence="7">
    <location>
        <begin position="113"/>
        <end position="132"/>
    </location>
</feature>
<accession>A0A0P0CQA3</accession>
<reference evidence="8 9" key="1">
    <citation type="submission" date="2015-10" db="EMBL/GenBank/DDBJ databases">
        <authorList>
            <person name="Gilbert D.G."/>
        </authorList>
    </citation>
    <scope>NUCLEOTIDE SEQUENCE [LARGE SCALE GENOMIC DNA]</scope>
    <source>
        <strain evidence="9">HZ-22</strain>
    </source>
</reference>
<evidence type="ECO:0000313" key="8">
    <source>
        <dbReference type="EMBL" id="ALJ06628.1"/>
    </source>
</evidence>
<evidence type="ECO:0000256" key="7">
    <source>
        <dbReference type="SAM" id="Phobius"/>
    </source>
</evidence>
<name>A0A0P0CQA3_9FLAO</name>
<dbReference type="OrthoDB" id="9777774at2"/>
<protein>
    <submittedName>
        <fullName evidence="8">Permease</fullName>
    </submittedName>
</protein>